<reference evidence="3 4" key="1">
    <citation type="journal article" date="2018" name="Nat. Ecol. Evol.">
        <title>Pezizomycetes genomes reveal the molecular basis of ectomycorrhizal truffle lifestyle.</title>
        <authorList>
            <person name="Murat C."/>
            <person name="Payen T."/>
            <person name="Noel B."/>
            <person name="Kuo A."/>
            <person name="Morin E."/>
            <person name="Chen J."/>
            <person name="Kohler A."/>
            <person name="Krizsan K."/>
            <person name="Balestrini R."/>
            <person name="Da Silva C."/>
            <person name="Montanini B."/>
            <person name="Hainaut M."/>
            <person name="Levati E."/>
            <person name="Barry K.W."/>
            <person name="Belfiori B."/>
            <person name="Cichocki N."/>
            <person name="Clum A."/>
            <person name="Dockter R.B."/>
            <person name="Fauchery L."/>
            <person name="Guy J."/>
            <person name="Iotti M."/>
            <person name="Le Tacon F."/>
            <person name="Lindquist E.A."/>
            <person name="Lipzen A."/>
            <person name="Malagnac F."/>
            <person name="Mello A."/>
            <person name="Molinier V."/>
            <person name="Miyauchi S."/>
            <person name="Poulain J."/>
            <person name="Riccioni C."/>
            <person name="Rubini A."/>
            <person name="Sitrit Y."/>
            <person name="Splivallo R."/>
            <person name="Traeger S."/>
            <person name="Wang M."/>
            <person name="Zifcakova L."/>
            <person name="Wipf D."/>
            <person name="Zambonelli A."/>
            <person name="Paolocci F."/>
            <person name="Nowrousian M."/>
            <person name="Ottonello S."/>
            <person name="Baldrian P."/>
            <person name="Spatafora J.W."/>
            <person name="Henrissat B."/>
            <person name="Nagy L.G."/>
            <person name="Aury J.M."/>
            <person name="Wincker P."/>
            <person name="Grigoriev I.V."/>
            <person name="Bonfante P."/>
            <person name="Martin F.M."/>
        </authorList>
    </citation>
    <scope>NUCLEOTIDE SEQUENCE [LARGE SCALE GENOMIC DNA]</scope>
    <source>
        <strain evidence="3 4">CCBAS932</strain>
    </source>
</reference>
<gene>
    <name evidence="3" type="ORF">P167DRAFT_549694</name>
</gene>
<feature type="coiled-coil region" evidence="1">
    <location>
        <begin position="113"/>
        <end position="140"/>
    </location>
</feature>
<proteinExistence type="predicted"/>
<evidence type="ECO:0000256" key="2">
    <source>
        <dbReference type="SAM" id="MobiDB-lite"/>
    </source>
</evidence>
<evidence type="ECO:0000313" key="4">
    <source>
        <dbReference type="Proteomes" id="UP000277580"/>
    </source>
</evidence>
<name>A0A3N4KDD0_9PEZI</name>
<dbReference type="Proteomes" id="UP000277580">
    <property type="component" value="Unassembled WGS sequence"/>
</dbReference>
<evidence type="ECO:0000313" key="3">
    <source>
        <dbReference type="EMBL" id="RPB07488.1"/>
    </source>
</evidence>
<dbReference type="AlphaFoldDB" id="A0A3N4KDD0"/>
<dbReference type="InParanoid" id="A0A3N4KDD0"/>
<dbReference type="EMBL" id="ML119181">
    <property type="protein sequence ID" value="RPB07488.1"/>
    <property type="molecule type" value="Genomic_DNA"/>
</dbReference>
<sequence>MSQQASHPPPATITPTTQDPLAERLSAMRTAFVQERVAIMMRTITRFQRLHAEVCFDITMVRHSLVRAGYDLQARAPRAEVEMTANMRGEGARLQACLRRGEFLWREREEVVNDGVEKDMRRIRREATEAEEAWKKKREKEAVAGMEGEGKVGEGQI</sequence>
<feature type="region of interest" description="Disordered" evidence="2">
    <location>
        <begin position="1"/>
        <end position="20"/>
    </location>
</feature>
<keyword evidence="4" id="KW-1185">Reference proteome</keyword>
<organism evidence="3 4">
    <name type="scientific">Morchella conica CCBAS932</name>
    <dbReference type="NCBI Taxonomy" id="1392247"/>
    <lineage>
        <taxon>Eukaryota</taxon>
        <taxon>Fungi</taxon>
        <taxon>Dikarya</taxon>
        <taxon>Ascomycota</taxon>
        <taxon>Pezizomycotina</taxon>
        <taxon>Pezizomycetes</taxon>
        <taxon>Pezizales</taxon>
        <taxon>Morchellaceae</taxon>
        <taxon>Morchella</taxon>
    </lineage>
</organism>
<keyword evidence="1" id="KW-0175">Coiled coil</keyword>
<accession>A0A3N4KDD0</accession>
<protein>
    <submittedName>
        <fullName evidence="3">Uncharacterized protein</fullName>
    </submittedName>
</protein>
<evidence type="ECO:0000256" key="1">
    <source>
        <dbReference type="SAM" id="Coils"/>
    </source>
</evidence>